<comment type="caution">
    <text evidence="1">The sequence shown here is derived from an EMBL/GenBank/DDBJ whole genome shotgun (WGS) entry which is preliminary data.</text>
</comment>
<sequence>MTVASHRQRLLDLSQAAGAGVKLNIEIARTIAQKNGCLFAPSTNLKPIDFVAGQMAITGGNLKGWAAPQLYIMYVNRPPD</sequence>
<dbReference type="AlphaFoldDB" id="A0A9X1RCQ3"/>
<evidence type="ECO:0000313" key="1">
    <source>
        <dbReference type="EMBL" id="MCG2631792.1"/>
    </source>
</evidence>
<dbReference type="EMBL" id="JAKLTY010000032">
    <property type="protein sequence ID" value="MCG2631792.1"/>
    <property type="molecule type" value="Genomic_DNA"/>
</dbReference>
<proteinExistence type="predicted"/>
<organism evidence="1 2">
    <name type="scientific">Bradyrhizobium zhengyangense</name>
    <dbReference type="NCBI Taxonomy" id="2911009"/>
    <lineage>
        <taxon>Bacteria</taxon>
        <taxon>Pseudomonadati</taxon>
        <taxon>Pseudomonadota</taxon>
        <taxon>Alphaproteobacteria</taxon>
        <taxon>Hyphomicrobiales</taxon>
        <taxon>Nitrobacteraceae</taxon>
        <taxon>Bradyrhizobium</taxon>
    </lineage>
</organism>
<dbReference type="Proteomes" id="UP001139054">
    <property type="component" value="Unassembled WGS sequence"/>
</dbReference>
<evidence type="ECO:0000313" key="2">
    <source>
        <dbReference type="Proteomes" id="UP001139054"/>
    </source>
</evidence>
<reference evidence="1" key="1">
    <citation type="submission" date="2022-01" db="EMBL/GenBank/DDBJ databases">
        <title>Genome sequnece data of strain Bradyrhizobium sp. nov.</title>
        <authorList>
            <person name="Zhang J."/>
        </authorList>
    </citation>
    <scope>NUCLEOTIDE SEQUENCE</scope>
    <source>
        <strain evidence="1">WYCCWR 13023</strain>
    </source>
</reference>
<gene>
    <name evidence="1" type="ORF">L6654_34705</name>
</gene>
<name>A0A9X1RCQ3_9BRAD</name>
<protein>
    <submittedName>
        <fullName evidence="1">Uncharacterized protein</fullName>
    </submittedName>
</protein>
<dbReference type="RefSeq" id="WP_237891777.1">
    <property type="nucleotide sequence ID" value="NZ_JAKLTY010000032.1"/>
</dbReference>
<accession>A0A9X1RCQ3</accession>